<dbReference type="CDD" id="cd16341">
    <property type="entry name" value="FdhE"/>
    <property type="match status" value="1"/>
</dbReference>
<dbReference type="InterPro" id="IPR006452">
    <property type="entry name" value="Formate_DH_accessory"/>
</dbReference>
<dbReference type="GO" id="GO:0005829">
    <property type="term" value="C:cytosol"/>
    <property type="evidence" value="ECO:0007669"/>
    <property type="project" value="TreeGrafter"/>
</dbReference>
<dbReference type="InterPro" id="IPR024064">
    <property type="entry name" value="FdhE-like_sf"/>
</dbReference>
<dbReference type="Proteomes" id="UP000320813">
    <property type="component" value="Unassembled WGS sequence"/>
</dbReference>
<evidence type="ECO:0000313" key="1">
    <source>
        <dbReference type="EMBL" id="RZD15381.1"/>
    </source>
</evidence>
<dbReference type="EMBL" id="SGBD01000001">
    <property type="protein sequence ID" value="RZD15381.1"/>
    <property type="molecule type" value="Genomic_DNA"/>
</dbReference>
<proteinExistence type="predicted"/>
<comment type="caution">
    <text evidence="1">The sequence shown here is derived from an EMBL/GenBank/DDBJ whole genome shotgun (WGS) entry which is preliminary data.</text>
</comment>
<name>A0A519BDM9_9DELT</name>
<evidence type="ECO:0000313" key="2">
    <source>
        <dbReference type="Proteomes" id="UP000320813"/>
    </source>
</evidence>
<accession>A0A519BDM9</accession>
<dbReference type="AlphaFoldDB" id="A0A519BDM9"/>
<dbReference type="GO" id="GO:0051604">
    <property type="term" value="P:protein maturation"/>
    <property type="evidence" value="ECO:0007669"/>
    <property type="project" value="TreeGrafter"/>
</dbReference>
<dbReference type="PANTHER" id="PTHR37689">
    <property type="entry name" value="PROTEIN FDHE"/>
    <property type="match status" value="1"/>
</dbReference>
<sequence>MDSFEQVIKNIDLKLYALGKRKEAGADLEGVSDIYKNILISQKNLVSKILKENIKDIYSLPLPVRGKTFDRPLIGNMNVNVACIANLFDFFIKNIPLHSISSGLNNDIEKYARNFFNDNYDYLTRLKSDEIILFEGFLRPFLESMAICMKNKDGQGLSEYNSNDNLDNFSNTCSFCGSEPSYGFLKSDDETQNYLMLECSKCGSAWRYYRVQCVFCGEEDPSKLEIFKSDEYGNACLQYCKICKNYFKIIDLRNDQTLIPEIEDILTIPLDIWMHKNMPLEISANTVA</sequence>
<dbReference type="PANTHER" id="PTHR37689:SF1">
    <property type="entry name" value="PROTEIN FDHE"/>
    <property type="match status" value="1"/>
</dbReference>
<organism evidence="1 2">
    <name type="scientific">Candidatus Acidulodesulfobacterium ferriphilum</name>
    <dbReference type="NCBI Taxonomy" id="2597223"/>
    <lineage>
        <taxon>Bacteria</taxon>
        <taxon>Deltaproteobacteria</taxon>
        <taxon>Candidatus Acidulodesulfobacterales</taxon>
        <taxon>Candidatus Acidulodesulfobacterium</taxon>
    </lineage>
</organism>
<reference evidence="1 2" key="1">
    <citation type="submission" date="2019-01" db="EMBL/GenBank/DDBJ databases">
        <title>Insights into ecological role of a new deltaproteobacterial order Candidatus Sinidesulfobacterales (Sva0485) by metagenomics and metatranscriptomics.</title>
        <authorList>
            <person name="Tan S."/>
            <person name="Liu J."/>
            <person name="Fang Y."/>
            <person name="Hedlund B.P."/>
            <person name="Lian Z.H."/>
            <person name="Huang L.Y."/>
            <person name="Li J.T."/>
            <person name="Huang L.N."/>
            <person name="Li W.J."/>
            <person name="Jiang H.C."/>
            <person name="Dong H.L."/>
            <person name="Shu W.S."/>
        </authorList>
    </citation>
    <scope>NUCLEOTIDE SEQUENCE [LARGE SCALE GENOMIC DNA]</scope>
    <source>
        <strain evidence="1">AP3</strain>
    </source>
</reference>
<gene>
    <name evidence="1" type="primary">fdhE</name>
    <name evidence="1" type="ORF">EVJ47_03670</name>
</gene>
<dbReference type="GO" id="GO:0008199">
    <property type="term" value="F:ferric iron binding"/>
    <property type="evidence" value="ECO:0007669"/>
    <property type="project" value="TreeGrafter"/>
</dbReference>
<protein>
    <submittedName>
        <fullName evidence="1">Formate dehydrogenase accessory protein FdhE</fullName>
    </submittedName>
</protein>
<dbReference type="SUPFAM" id="SSF144020">
    <property type="entry name" value="FdhE-like"/>
    <property type="match status" value="1"/>
</dbReference>
<dbReference type="Gene3D" id="3.90.1670.10">
    <property type="entry name" value="FdhE-like domain"/>
    <property type="match status" value="1"/>
</dbReference>